<organism evidence="1 2">
    <name type="scientific">Dinothrombium tinctorium</name>
    <dbReference type="NCBI Taxonomy" id="1965070"/>
    <lineage>
        <taxon>Eukaryota</taxon>
        <taxon>Metazoa</taxon>
        <taxon>Ecdysozoa</taxon>
        <taxon>Arthropoda</taxon>
        <taxon>Chelicerata</taxon>
        <taxon>Arachnida</taxon>
        <taxon>Acari</taxon>
        <taxon>Acariformes</taxon>
        <taxon>Trombidiformes</taxon>
        <taxon>Prostigmata</taxon>
        <taxon>Anystina</taxon>
        <taxon>Parasitengona</taxon>
        <taxon>Trombidioidea</taxon>
        <taxon>Trombidiidae</taxon>
        <taxon>Dinothrombium</taxon>
    </lineage>
</organism>
<dbReference type="Proteomes" id="UP000285301">
    <property type="component" value="Unassembled WGS sequence"/>
</dbReference>
<dbReference type="Gene3D" id="2.110.10.10">
    <property type="entry name" value="Hemopexin-like domain"/>
    <property type="match status" value="1"/>
</dbReference>
<name>A0A443QTY2_9ACAR</name>
<proteinExistence type="predicted"/>
<dbReference type="PROSITE" id="PS00024">
    <property type="entry name" value="HEMOPEXIN"/>
    <property type="match status" value="1"/>
</dbReference>
<accession>A0A443QTY2</accession>
<evidence type="ECO:0000313" key="1">
    <source>
        <dbReference type="EMBL" id="RWS06461.1"/>
    </source>
</evidence>
<dbReference type="InterPro" id="IPR018486">
    <property type="entry name" value="Hemopexin_CS"/>
</dbReference>
<sequence>MNPNEVFVFKDHYFYTFNILKSNYEIFTTWRNISERWAHLPSNLDAAFTTGVHYVFIKNTNYYIYALNSNASEYNGSITEWQNFPTQVEAIESIADPDAKNATATRFIRVYASFSLHFCRIDHLAETIRYDVLCEAIGEFSKASETMSTIGKKLGLPIAAAARLQNEFKIFFGADSYCIVPINGYFRNLAVLAKRCKTKIKD</sequence>
<keyword evidence="2" id="KW-1185">Reference proteome</keyword>
<gene>
    <name evidence="1" type="ORF">B4U79_18258</name>
</gene>
<evidence type="ECO:0000313" key="2">
    <source>
        <dbReference type="Proteomes" id="UP000285301"/>
    </source>
</evidence>
<dbReference type="InterPro" id="IPR036375">
    <property type="entry name" value="Hemopexin-like_dom_sf"/>
</dbReference>
<protein>
    <submittedName>
        <fullName evidence="1">Uncharacterized protein</fullName>
    </submittedName>
</protein>
<dbReference type="AlphaFoldDB" id="A0A443QTY2"/>
<dbReference type="SUPFAM" id="SSF50923">
    <property type="entry name" value="Hemopexin-like domain"/>
    <property type="match status" value="1"/>
</dbReference>
<comment type="caution">
    <text evidence="1">The sequence shown here is derived from an EMBL/GenBank/DDBJ whole genome shotgun (WGS) entry which is preliminary data.</text>
</comment>
<dbReference type="EMBL" id="NCKU01004089">
    <property type="protein sequence ID" value="RWS06461.1"/>
    <property type="molecule type" value="Genomic_DNA"/>
</dbReference>
<reference evidence="1 2" key="1">
    <citation type="journal article" date="2018" name="Gigascience">
        <title>Genomes of trombidid mites reveal novel predicted allergens and laterally-transferred genes associated with secondary metabolism.</title>
        <authorList>
            <person name="Dong X."/>
            <person name="Chaisiri K."/>
            <person name="Xia D."/>
            <person name="Armstrong S.D."/>
            <person name="Fang Y."/>
            <person name="Donnelly M.J."/>
            <person name="Kadowaki T."/>
            <person name="McGarry J.W."/>
            <person name="Darby A.C."/>
            <person name="Makepeace B.L."/>
        </authorList>
    </citation>
    <scope>NUCLEOTIDE SEQUENCE [LARGE SCALE GENOMIC DNA]</scope>
    <source>
        <strain evidence="1">UoL-WK</strain>
    </source>
</reference>